<dbReference type="PANTHER" id="PTHR33567">
    <property type="entry name" value="CHROMATE ION TRANSPORTER (EUROFUNG)"/>
    <property type="match status" value="1"/>
</dbReference>
<dbReference type="Pfam" id="PF02417">
    <property type="entry name" value="Chromate_transp"/>
    <property type="match status" value="2"/>
</dbReference>
<feature type="transmembrane region" description="Helical" evidence="7">
    <location>
        <begin position="356"/>
        <end position="374"/>
    </location>
</feature>
<evidence type="ECO:0000256" key="7">
    <source>
        <dbReference type="SAM" id="Phobius"/>
    </source>
</evidence>
<gene>
    <name evidence="8" type="primary">chrA</name>
    <name evidence="8" type="ORF">K3174_06375</name>
</gene>
<dbReference type="InterPro" id="IPR003370">
    <property type="entry name" value="Chromate_transpt"/>
</dbReference>
<keyword evidence="5 7" id="KW-1133">Transmembrane helix</keyword>
<dbReference type="RefSeq" id="WP_221556957.1">
    <property type="nucleotide sequence ID" value="NZ_JAIGNO010000003.1"/>
</dbReference>
<dbReference type="InterPro" id="IPR014047">
    <property type="entry name" value="Chr_Tranpt_l_chain"/>
</dbReference>
<evidence type="ECO:0000256" key="5">
    <source>
        <dbReference type="ARBA" id="ARBA00022989"/>
    </source>
</evidence>
<feature type="transmembrane region" description="Helical" evidence="7">
    <location>
        <begin position="118"/>
        <end position="138"/>
    </location>
</feature>
<organism evidence="8 9">
    <name type="scientific">Qipengyuania qiaonensis</name>
    <dbReference type="NCBI Taxonomy" id="2867240"/>
    <lineage>
        <taxon>Bacteria</taxon>
        <taxon>Pseudomonadati</taxon>
        <taxon>Pseudomonadota</taxon>
        <taxon>Alphaproteobacteria</taxon>
        <taxon>Sphingomonadales</taxon>
        <taxon>Erythrobacteraceae</taxon>
        <taxon>Qipengyuania</taxon>
    </lineage>
</organism>
<evidence type="ECO:0000256" key="1">
    <source>
        <dbReference type="ARBA" id="ARBA00004651"/>
    </source>
</evidence>
<feature type="transmembrane region" description="Helical" evidence="7">
    <location>
        <begin position="20"/>
        <end position="38"/>
    </location>
</feature>
<feature type="transmembrane region" description="Helical" evidence="7">
    <location>
        <begin position="295"/>
        <end position="314"/>
    </location>
</feature>
<name>A0ABS7J496_9SPHN</name>
<comment type="subcellular location">
    <subcellularLocation>
        <location evidence="1">Cell membrane</location>
        <topology evidence="1">Multi-pass membrane protein</topology>
    </subcellularLocation>
</comment>
<evidence type="ECO:0000256" key="4">
    <source>
        <dbReference type="ARBA" id="ARBA00022692"/>
    </source>
</evidence>
<keyword evidence="9" id="KW-1185">Reference proteome</keyword>
<comment type="caution">
    <text evidence="8">The sequence shown here is derived from an EMBL/GenBank/DDBJ whole genome shotgun (WGS) entry which is preliminary data.</text>
</comment>
<evidence type="ECO:0000313" key="8">
    <source>
        <dbReference type="EMBL" id="MBX7482150.1"/>
    </source>
</evidence>
<dbReference type="NCBIfam" id="TIGR00937">
    <property type="entry name" value="2A51"/>
    <property type="match status" value="1"/>
</dbReference>
<feature type="transmembrane region" description="Helical" evidence="7">
    <location>
        <begin position="263"/>
        <end position="288"/>
    </location>
</feature>
<feature type="transmembrane region" description="Helical" evidence="7">
    <location>
        <begin position="221"/>
        <end position="243"/>
    </location>
</feature>
<reference evidence="8 9" key="1">
    <citation type="submission" date="2021-08" db="EMBL/GenBank/DDBJ databases">
        <title>Comparative Genomics Analysis of the Genus Qipengyuania Reveals Extensive Genetic Diversity and Metabolic Versatility, Including the Description of Fifteen Novel Species.</title>
        <authorList>
            <person name="Liu Y."/>
        </authorList>
    </citation>
    <scope>NUCLEOTIDE SEQUENCE [LARGE SCALE GENOMIC DNA]</scope>
    <source>
        <strain evidence="8 9">6D47A</strain>
    </source>
</reference>
<accession>A0ABS7J496</accession>
<keyword evidence="6 7" id="KW-0472">Membrane</keyword>
<dbReference type="EMBL" id="JAIGNO010000003">
    <property type="protein sequence ID" value="MBX7482150.1"/>
    <property type="molecule type" value="Genomic_DNA"/>
</dbReference>
<dbReference type="Proteomes" id="UP000755104">
    <property type="component" value="Unassembled WGS sequence"/>
</dbReference>
<feature type="transmembrane region" description="Helical" evidence="7">
    <location>
        <begin position="150"/>
        <end position="180"/>
    </location>
</feature>
<dbReference type="PIRSF" id="PIRSF004810">
    <property type="entry name" value="ChrA"/>
    <property type="match status" value="1"/>
</dbReference>
<evidence type="ECO:0000256" key="3">
    <source>
        <dbReference type="ARBA" id="ARBA00022475"/>
    </source>
</evidence>
<feature type="transmembrane region" description="Helical" evidence="7">
    <location>
        <begin position="329"/>
        <end position="349"/>
    </location>
</feature>
<proteinExistence type="inferred from homology"/>
<sequence>MDELPPAPPAIGLGALFLKFLRFGCLAFGGPVAQIAMVREALVEDERWISRERFNRLLAVMQVLPGPEAHELCVHMGMIARGRIGGLLAGMGFMLPGFGLMMVCGWAYASFIAGQSDWVGVLLGVQAAVLAIILRAVYRIGEHVLTSSPLIAASLVALAGTIFGVPFWIILLGAAIAFALFERSGIVIGVLIVAIGIGWLVCGSLPFAFSVIAEPKAATEAVTVAALFVAGLKGGLLTFGGAYTAIPYVRDDTVGRGWISDGAFLDGVALAGLLPAPLVIFATFVGYIAGGWTGAIAITAGMFLPAFAFSMIFFERLEAIVGNVQLERLLDGVAAAAIGIIAGTFFDLAGNLSERATNLPVIATMFVVALAAYWKLKGIWGLPVIVAAGAMSGFILLG</sequence>
<feature type="transmembrane region" description="Helical" evidence="7">
    <location>
        <begin position="86"/>
        <end position="112"/>
    </location>
</feature>
<evidence type="ECO:0000313" key="9">
    <source>
        <dbReference type="Proteomes" id="UP000755104"/>
    </source>
</evidence>
<keyword evidence="4 7" id="KW-0812">Transmembrane</keyword>
<protein>
    <submittedName>
        <fullName evidence="8">Chromate efflux transporter</fullName>
    </submittedName>
</protein>
<evidence type="ECO:0000256" key="6">
    <source>
        <dbReference type="ARBA" id="ARBA00023136"/>
    </source>
</evidence>
<feature type="transmembrane region" description="Helical" evidence="7">
    <location>
        <begin position="186"/>
        <end position="209"/>
    </location>
</feature>
<feature type="transmembrane region" description="Helical" evidence="7">
    <location>
        <begin position="380"/>
        <end position="397"/>
    </location>
</feature>
<evidence type="ECO:0000256" key="2">
    <source>
        <dbReference type="ARBA" id="ARBA00005262"/>
    </source>
</evidence>
<comment type="similarity">
    <text evidence="2">Belongs to the chromate ion transporter (CHR) (TC 2.A.51) family.</text>
</comment>
<dbReference type="PANTHER" id="PTHR33567:SF3">
    <property type="entry name" value="CHROMATE ION TRANSPORTER (EUROFUNG)"/>
    <property type="match status" value="1"/>
</dbReference>
<keyword evidence="3" id="KW-1003">Cell membrane</keyword>